<dbReference type="InterPro" id="IPR004919">
    <property type="entry name" value="GmrSD_N"/>
</dbReference>
<dbReference type="AlphaFoldDB" id="A0A396EMA1"/>
<evidence type="ECO:0000313" key="3">
    <source>
        <dbReference type="EMBL" id="KAB3562712.1"/>
    </source>
</evidence>
<dbReference type="Proteomes" id="UP000433382">
    <property type="component" value="Unassembled WGS sequence"/>
</dbReference>
<comment type="caution">
    <text evidence="3">The sequence shown here is derived from an EMBL/GenBank/DDBJ whole genome shotgun (WGS) entry which is preliminary data.</text>
</comment>
<dbReference type="RefSeq" id="WP_008669778.1">
    <property type="nucleotide sequence ID" value="NZ_CAXUDV010000066.1"/>
</dbReference>
<proteinExistence type="predicted"/>
<dbReference type="PANTHER" id="PTHR35149">
    <property type="entry name" value="SLL5132 PROTEIN"/>
    <property type="match status" value="1"/>
</dbReference>
<dbReference type="EMBL" id="WCZM01000048">
    <property type="protein sequence ID" value="KAB3562712.1"/>
    <property type="molecule type" value="Genomic_DNA"/>
</dbReference>
<accession>A0A396EMA1</accession>
<dbReference type="Pfam" id="PF03235">
    <property type="entry name" value="GmrSD_N"/>
    <property type="match status" value="1"/>
</dbReference>
<evidence type="ECO:0000313" key="4">
    <source>
        <dbReference type="Proteomes" id="UP000433382"/>
    </source>
</evidence>
<dbReference type="Pfam" id="PF25202">
    <property type="entry name" value="DUF7834"/>
    <property type="match status" value="1"/>
</dbReference>
<sequence>MLYIYPETVESVRKFVNKKWPDKNKEVYCQENESAWHQNRYILITVSPRINFKVVHYEYINGYLELHLEDDYYGNTFNQRLYKYLRDNIDTESGDYLWHNWNGMKQGRLRYEYKIGDLLELADYLTKFISKIDPLIEDFLNTYYDGNNDTQKEIFTVSSIDFNKIEDGASVNINITDGTGSKVVLHTMSLKDVLSLKLKIPDYQRIYCWPQKNVEQLLDDIFIPRNHKYHLGTLILQKKGDDYDIIDGQQRTVTLALILRAMCIDNILLLKEKFDSVEAQKYIGYNRYIIEMYLDRHYPNIETRSKEAKKILDIISFDVLVLNDSSLELAYTFFSTQNARGKALTDYELLKSHHLRFIPESHEAQQRHLAKMWDKLLVKSERENGDRSVSIILGIYLYCLRKWTRKQYWYIKEPNRVKNEFEAAPTIPEIPPFGERFDFMDPIQGGTHFFAFVNAFIQHYNHFIETKQYHILWETISCSGLIEININGNDDNKKLSEGKRRTHWWYGDVIAAFLFAYYMKFGNQYLSEALTCITRIVSQLRYEKSKANKQSIMDKAGEMEIIVMINQATSPTFFLASARDIIKRLPYFDKNLKGIRVDYFNKEMSLYEQNEKNYLIDSFKTLHNK</sequence>
<reference evidence="3 4" key="1">
    <citation type="journal article" date="2019" name="Nat. Med.">
        <title>A library of human gut bacterial isolates paired with longitudinal multiomics data enables mechanistic microbiome research.</title>
        <authorList>
            <person name="Poyet M."/>
            <person name="Groussin M."/>
            <person name="Gibbons S.M."/>
            <person name="Avila-Pacheco J."/>
            <person name="Jiang X."/>
            <person name="Kearney S.M."/>
            <person name="Perrotta A.R."/>
            <person name="Berdy B."/>
            <person name="Zhao S."/>
            <person name="Lieberman T.D."/>
            <person name="Swanson P.K."/>
            <person name="Smith M."/>
            <person name="Roesemann S."/>
            <person name="Alexander J.E."/>
            <person name="Rich S.A."/>
            <person name="Livny J."/>
            <person name="Vlamakis H."/>
            <person name="Clish C."/>
            <person name="Bullock K."/>
            <person name="Deik A."/>
            <person name="Scott J."/>
            <person name="Pierce K.A."/>
            <person name="Xavier R.J."/>
            <person name="Alm E.J."/>
        </authorList>
    </citation>
    <scope>NUCLEOTIDE SEQUENCE [LARGE SCALE GENOMIC DNA]</scope>
    <source>
        <strain evidence="3 4">BIOML-A73</strain>
    </source>
</reference>
<dbReference type="PANTHER" id="PTHR35149:SF2">
    <property type="entry name" value="DUF262 DOMAIN-CONTAINING PROTEIN"/>
    <property type="match status" value="1"/>
</dbReference>
<name>A0A396EMA1_PHOVU</name>
<gene>
    <name evidence="3" type="ORF">GAY01_21715</name>
</gene>
<protein>
    <submittedName>
        <fullName evidence="3">DUF262 domain-containing protein</fullName>
    </submittedName>
</protein>
<feature type="domain" description="GmrSD restriction endonucleases N-terminal" evidence="1">
    <location>
        <begin position="195"/>
        <end position="354"/>
    </location>
</feature>
<dbReference type="InterPro" id="IPR057156">
    <property type="entry name" value="DUF7834"/>
</dbReference>
<feature type="domain" description="DUF7834" evidence="2">
    <location>
        <begin position="437"/>
        <end position="584"/>
    </location>
</feature>
<organism evidence="3 4">
    <name type="scientific">Phocaeicola vulgatus</name>
    <name type="common">Bacteroides vulgatus</name>
    <dbReference type="NCBI Taxonomy" id="821"/>
    <lineage>
        <taxon>Bacteria</taxon>
        <taxon>Pseudomonadati</taxon>
        <taxon>Bacteroidota</taxon>
        <taxon>Bacteroidia</taxon>
        <taxon>Bacteroidales</taxon>
        <taxon>Bacteroidaceae</taxon>
        <taxon>Phocaeicola</taxon>
    </lineage>
</organism>
<evidence type="ECO:0000259" key="2">
    <source>
        <dbReference type="Pfam" id="PF25202"/>
    </source>
</evidence>
<evidence type="ECO:0000259" key="1">
    <source>
        <dbReference type="Pfam" id="PF03235"/>
    </source>
</evidence>